<evidence type="ECO:0000256" key="2">
    <source>
        <dbReference type="SAM" id="Phobius"/>
    </source>
</evidence>
<evidence type="ECO:0000256" key="1">
    <source>
        <dbReference type="SAM" id="MobiDB-lite"/>
    </source>
</evidence>
<feature type="transmembrane region" description="Helical" evidence="2">
    <location>
        <begin position="57"/>
        <end position="78"/>
    </location>
</feature>
<sequence length="178" mass="19810">MSSPLLTPRDEPPPSALLARAVAIITHLVAREDDPEVCKTSPHLCEKPAVSSQTVTYAIIGSVLGLLVLSTLSIMLFFHLKKHRREKREDLEDQFQMSDYGLDDGPVVGRSRKSKPPTSQRLSFDDLPQPGMPKRTANPFDDALSERSAEDRNPVHPTWPKRVDSSTESSQTDLPKKL</sequence>
<keyword evidence="4" id="KW-1185">Reference proteome</keyword>
<protein>
    <submittedName>
        <fullName evidence="3">Uncharacterized protein</fullName>
    </submittedName>
</protein>
<accession>A0AA40K982</accession>
<dbReference type="EMBL" id="JAUKUD010000003">
    <property type="protein sequence ID" value="KAK0750152.1"/>
    <property type="molecule type" value="Genomic_DNA"/>
</dbReference>
<organism evidence="3 4">
    <name type="scientific">Schizothecium vesticola</name>
    <dbReference type="NCBI Taxonomy" id="314040"/>
    <lineage>
        <taxon>Eukaryota</taxon>
        <taxon>Fungi</taxon>
        <taxon>Dikarya</taxon>
        <taxon>Ascomycota</taxon>
        <taxon>Pezizomycotina</taxon>
        <taxon>Sordariomycetes</taxon>
        <taxon>Sordariomycetidae</taxon>
        <taxon>Sordariales</taxon>
        <taxon>Schizotheciaceae</taxon>
        <taxon>Schizothecium</taxon>
    </lineage>
</organism>
<keyword evidence="2" id="KW-1133">Transmembrane helix</keyword>
<name>A0AA40K982_9PEZI</name>
<dbReference type="AlphaFoldDB" id="A0AA40K982"/>
<dbReference type="Proteomes" id="UP001172155">
    <property type="component" value="Unassembled WGS sequence"/>
</dbReference>
<feature type="compositionally biased region" description="Basic and acidic residues" evidence="1">
    <location>
        <begin position="144"/>
        <end position="154"/>
    </location>
</feature>
<feature type="compositionally biased region" description="Polar residues" evidence="1">
    <location>
        <begin position="166"/>
        <end position="178"/>
    </location>
</feature>
<evidence type="ECO:0000313" key="3">
    <source>
        <dbReference type="EMBL" id="KAK0750152.1"/>
    </source>
</evidence>
<comment type="caution">
    <text evidence="3">The sequence shown here is derived from an EMBL/GenBank/DDBJ whole genome shotgun (WGS) entry which is preliminary data.</text>
</comment>
<proteinExistence type="predicted"/>
<feature type="region of interest" description="Disordered" evidence="1">
    <location>
        <begin position="88"/>
        <end position="178"/>
    </location>
</feature>
<keyword evidence="2" id="KW-0472">Membrane</keyword>
<gene>
    <name evidence="3" type="ORF">B0T18DRAFT_320981</name>
</gene>
<evidence type="ECO:0000313" key="4">
    <source>
        <dbReference type="Proteomes" id="UP001172155"/>
    </source>
</evidence>
<keyword evidence="2" id="KW-0812">Transmembrane</keyword>
<reference evidence="3" key="1">
    <citation type="submission" date="2023-06" db="EMBL/GenBank/DDBJ databases">
        <title>Genome-scale phylogeny and comparative genomics of the fungal order Sordariales.</title>
        <authorList>
            <consortium name="Lawrence Berkeley National Laboratory"/>
            <person name="Hensen N."/>
            <person name="Bonometti L."/>
            <person name="Westerberg I."/>
            <person name="Brannstrom I.O."/>
            <person name="Guillou S."/>
            <person name="Cros-Aarteil S."/>
            <person name="Calhoun S."/>
            <person name="Haridas S."/>
            <person name="Kuo A."/>
            <person name="Mondo S."/>
            <person name="Pangilinan J."/>
            <person name="Riley R."/>
            <person name="LaButti K."/>
            <person name="Andreopoulos B."/>
            <person name="Lipzen A."/>
            <person name="Chen C."/>
            <person name="Yanf M."/>
            <person name="Daum C."/>
            <person name="Ng V."/>
            <person name="Clum A."/>
            <person name="Steindorff A."/>
            <person name="Ohm R."/>
            <person name="Martin F."/>
            <person name="Silar P."/>
            <person name="Natvig D."/>
            <person name="Lalanne C."/>
            <person name="Gautier V."/>
            <person name="Ament-velasquez S.L."/>
            <person name="Kruys A."/>
            <person name="Hutchinson M.I."/>
            <person name="Powell A.J."/>
            <person name="Barry K."/>
            <person name="Miller A.N."/>
            <person name="Grigoriev I.V."/>
            <person name="Debuchy R."/>
            <person name="Gladieux P."/>
            <person name="Thoren M.H."/>
            <person name="Johannesson H."/>
        </authorList>
    </citation>
    <scope>NUCLEOTIDE SEQUENCE</scope>
    <source>
        <strain evidence="3">SMH3187-1</strain>
    </source>
</reference>